<evidence type="ECO:0000259" key="7">
    <source>
        <dbReference type="PROSITE" id="PS51686"/>
    </source>
</evidence>
<dbReference type="PROSITE" id="PS51686">
    <property type="entry name" value="SAM_MT_RSMB_NOP"/>
    <property type="match status" value="1"/>
</dbReference>
<reference evidence="8 9" key="1">
    <citation type="submission" date="2020-08" db="EMBL/GenBank/DDBJ databases">
        <title>Genomic Encyclopedia of Type Strains, Phase IV (KMG-IV): sequencing the most valuable type-strain genomes for metagenomic binning, comparative biology and taxonomic classification.</title>
        <authorList>
            <person name="Goeker M."/>
        </authorList>
    </citation>
    <scope>NUCLEOTIDE SEQUENCE [LARGE SCALE GENOMIC DNA]</scope>
    <source>
        <strain evidence="8 9">DSM 25024</strain>
    </source>
</reference>
<evidence type="ECO:0000256" key="2">
    <source>
        <dbReference type="ARBA" id="ARBA00022679"/>
    </source>
</evidence>
<feature type="binding site" evidence="5">
    <location>
        <begin position="281"/>
        <end position="287"/>
    </location>
    <ligand>
        <name>S-adenosyl-L-methionine</name>
        <dbReference type="ChEBI" id="CHEBI:59789"/>
    </ligand>
</feature>
<proteinExistence type="inferred from homology"/>
<dbReference type="InterPro" id="IPR029063">
    <property type="entry name" value="SAM-dependent_MTases_sf"/>
</dbReference>
<evidence type="ECO:0000256" key="5">
    <source>
        <dbReference type="PROSITE-ProRule" id="PRU01023"/>
    </source>
</evidence>
<name>A0A7W6FV08_9HYPH</name>
<evidence type="ECO:0000256" key="6">
    <source>
        <dbReference type="SAM" id="MobiDB-lite"/>
    </source>
</evidence>
<dbReference type="GO" id="GO:0006355">
    <property type="term" value="P:regulation of DNA-templated transcription"/>
    <property type="evidence" value="ECO:0007669"/>
    <property type="project" value="InterPro"/>
</dbReference>
<keyword evidence="2 5" id="KW-0808">Transferase</keyword>
<gene>
    <name evidence="8" type="ORF">GGR05_002480</name>
</gene>
<keyword evidence="3 5" id="KW-0949">S-adenosyl-L-methionine</keyword>
<dbReference type="PANTHER" id="PTHR22807:SF61">
    <property type="entry name" value="NOL1_NOP2_SUN FAMILY PROTEIN _ ANTITERMINATION NUSB DOMAIN-CONTAINING PROTEIN"/>
    <property type="match status" value="1"/>
</dbReference>
<dbReference type="PANTHER" id="PTHR22807">
    <property type="entry name" value="NOP2 YEAST -RELATED NOL1/NOP2/FMU SUN DOMAIN-CONTAINING"/>
    <property type="match status" value="1"/>
</dbReference>
<keyword evidence="4 5" id="KW-0694">RNA-binding</keyword>
<accession>A0A7W6FV08</accession>
<feature type="binding site" evidence="5">
    <location>
        <position position="328"/>
    </location>
    <ligand>
        <name>S-adenosyl-L-methionine</name>
        <dbReference type="ChEBI" id="CHEBI:59789"/>
    </ligand>
</feature>
<keyword evidence="1 5" id="KW-0489">Methyltransferase</keyword>
<feature type="active site" description="Nucleophile" evidence="5">
    <location>
        <position position="397"/>
    </location>
</feature>
<dbReference type="InterPro" id="IPR006027">
    <property type="entry name" value="NusB_RsmB_TIM44"/>
</dbReference>
<dbReference type="RefSeq" id="WP_090965145.1">
    <property type="nucleotide sequence ID" value="NZ_FOOA01000016.1"/>
</dbReference>
<dbReference type="InterPro" id="IPR035926">
    <property type="entry name" value="NusB-like_sf"/>
</dbReference>
<dbReference type="EMBL" id="JACIDO010000004">
    <property type="protein sequence ID" value="MBB3936330.1"/>
    <property type="molecule type" value="Genomic_DNA"/>
</dbReference>
<dbReference type="Gene3D" id="1.10.940.10">
    <property type="entry name" value="NusB-like"/>
    <property type="match status" value="1"/>
</dbReference>
<evidence type="ECO:0000256" key="4">
    <source>
        <dbReference type="ARBA" id="ARBA00022884"/>
    </source>
</evidence>
<feature type="compositionally biased region" description="Pro residues" evidence="6">
    <location>
        <begin position="22"/>
        <end position="34"/>
    </location>
</feature>
<dbReference type="InterPro" id="IPR023267">
    <property type="entry name" value="RCMT"/>
</dbReference>
<dbReference type="OrthoDB" id="9810297at2"/>
<dbReference type="SUPFAM" id="SSF48013">
    <property type="entry name" value="NusB-like"/>
    <property type="match status" value="1"/>
</dbReference>
<dbReference type="GO" id="GO:0003723">
    <property type="term" value="F:RNA binding"/>
    <property type="evidence" value="ECO:0007669"/>
    <property type="project" value="UniProtKB-UniRule"/>
</dbReference>
<organism evidence="8 9">
    <name type="scientific">Aureimonas phyllosphaerae</name>
    <dbReference type="NCBI Taxonomy" id="1166078"/>
    <lineage>
        <taxon>Bacteria</taxon>
        <taxon>Pseudomonadati</taxon>
        <taxon>Pseudomonadota</taxon>
        <taxon>Alphaproteobacteria</taxon>
        <taxon>Hyphomicrobiales</taxon>
        <taxon>Aurantimonadaceae</taxon>
        <taxon>Aureimonas</taxon>
    </lineage>
</organism>
<dbReference type="Proteomes" id="UP000531216">
    <property type="component" value="Unassembled WGS sequence"/>
</dbReference>
<dbReference type="AlphaFoldDB" id="A0A7W6FV08"/>
<dbReference type="GO" id="GO:0008173">
    <property type="term" value="F:RNA methyltransferase activity"/>
    <property type="evidence" value="ECO:0007669"/>
    <property type="project" value="InterPro"/>
</dbReference>
<sequence length="470" mass="50054">MTKPPSLKRPFKTAKPAQAGKPPRPARPQPPERPGLPSRRVAARLLAAVVDTRTSLDGLTDRGHGHPEFRALEPRDQALVKAILTVALRRRGTIEAVIAACIEKPLPGGAASLRHILHVGAAQILFLDVPDAAAVDLAVSQADADPRSQRFAKLVNAVLRRIARERDALLAAVDDPRLDTPAWLFQRWAAAYGEAEAERIAAIHRVPAPLDFTARRDPAVVAAEIGGEVLPTGTVRLSGGEGLVGDLPGFATGDWWVQDAAAALPARLFGDLAGARAADLCAAPGGKTAQLAAAGARVTALDISASRLRRLKENFARLDLEAETQVGDLAAFRPDEPFDAVLLDAPCSSTGTIRRHPDVAWTKTAEEVEKLAGVQARMLRQAVGLVAPGGLLVFSNCSLDPVEGEDVARAFLAEHKEFELEPVRPDEVPGLEAAVTGEGFLRTTPAMLMRETPDASGLDGFFAARLRRRS</sequence>
<dbReference type="FunFam" id="3.40.50.150:FF:000257">
    <property type="entry name" value="16S rRNA methyltransferase"/>
    <property type="match status" value="1"/>
</dbReference>
<dbReference type="SUPFAM" id="SSF53335">
    <property type="entry name" value="S-adenosyl-L-methionine-dependent methyltransferases"/>
    <property type="match status" value="1"/>
</dbReference>
<dbReference type="GO" id="GO:0001510">
    <property type="term" value="P:RNA methylation"/>
    <property type="evidence" value="ECO:0007669"/>
    <property type="project" value="InterPro"/>
</dbReference>
<evidence type="ECO:0000313" key="9">
    <source>
        <dbReference type="Proteomes" id="UP000531216"/>
    </source>
</evidence>
<dbReference type="InterPro" id="IPR001678">
    <property type="entry name" value="MeTrfase_RsmB-F_NOP2_dom"/>
</dbReference>
<feature type="domain" description="SAM-dependent MTase RsmB/NOP-type" evidence="7">
    <location>
        <begin position="186"/>
        <end position="469"/>
    </location>
</feature>
<evidence type="ECO:0000256" key="1">
    <source>
        <dbReference type="ARBA" id="ARBA00022603"/>
    </source>
</evidence>
<dbReference type="Gene3D" id="3.40.50.150">
    <property type="entry name" value="Vaccinia Virus protein VP39"/>
    <property type="match status" value="1"/>
</dbReference>
<dbReference type="Pfam" id="PF01029">
    <property type="entry name" value="NusB"/>
    <property type="match status" value="1"/>
</dbReference>
<comment type="similarity">
    <text evidence="5">Belongs to the class I-like SAM-binding methyltransferase superfamily. RsmB/NOP family.</text>
</comment>
<evidence type="ECO:0000256" key="3">
    <source>
        <dbReference type="ARBA" id="ARBA00022691"/>
    </source>
</evidence>
<comment type="caution">
    <text evidence="8">The sequence shown here is derived from an EMBL/GenBank/DDBJ whole genome shotgun (WGS) entry which is preliminary data.</text>
</comment>
<dbReference type="PRINTS" id="PR02008">
    <property type="entry name" value="RCMTFAMILY"/>
</dbReference>
<feature type="binding site" evidence="5">
    <location>
        <position position="302"/>
    </location>
    <ligand>
        <name>S-adenosyl-L-methionine</name>
        <dbReference type="ChEBI" id="CHEBI:59789"/>
    </ligand>
</feature>
<feature type="region of interest" description="Disordered" evidence="6">
    <location>
        <begin position="1"/>
        <end position="38"/>
    </location>
</feature>
<dbReference type="InterPro" id="IPR049560">
    <property type="entry name" value="MeTrfase_RsmB-F_NOP2_cat"/>
</dbReference>
<dbReference type="Pfam" id="PF01189">
    <property type="entry name" value="Methyltr_RsmB-F"/>
    <property type="match status" value="1"/>
</dbReference>
<dbReference type="EC" id="2.1.1.176" evidence="8"/>
<feature type="binding site" evidence="5">
    <location>
        <position position="344"/>
    </location>
    <ligand>
        <name>S-adenosyl-L-methionine</name>
        <dbReference type="ChEBI" id="CHEBI:59789"/>
    </ligand>
</feature>
<protein>
    <submittedName>
        <fullName evidence="8">16S rRNA (Cytosine967-C5)-methyltransferase</fullName>
        <ecNumber evidence="8">2.1.1.176</ecNumber>
    </submittedName>
</protein>
<evidence type="ECO:0000313" key="8">
    <source>
        <dbReference type="EMBL" id="MBB3936330.1"/>
    </source>
</evidence>
<dbReference type="CDD" id="cd02440">
    <property type="entry name" value="AdoMet_MTases"/>
    <property type="match status" value="1"/>
</dbReference>
<keyword evidence="9" id="KW-1185">Reference proteome</keyword>